<dbReference type="GO" id="GO:0005524">
    <property type="term" value="F:ATP binding"/>
    <property type="evidence" value="ECO:0007669"/>
    <property type="project" value="InterPro"/>
</dbReference>
<evidence type="ECO:0000256" key="3">
    <source>
        <dbReference type="ARBA" id="ARBA00022777"/>
    </source>
</evidence>
<evidence type="ECO:0000313" key="6">
    <source>
        <dbReference type="Proteomes" id="UP000095751"/>
    </source>
</evidence>
<reference evidence="5 6" key="1">
    <citation type="submission" date="2016-09" db="EMBL/GenBank/DDBJ databases">
        <title>Extensive genetic diversity and differential bi-allelic expression allows diatom success in the polar Southern Ocean.</title>
        <authorList>
            <consortium name="DOE Joint Genome Institute"/>
            <person name="Mock T."/>
            <person name="Otillar R.P."/>
            <person name="Strauss J."/>
            <person name="Dupont C."/>
            <person name="Frickenhaus S."/>
            <person name="Maumus F."/>
            <person name="Mcmullan M."/>
            <person name="Sanges R."/>
            <person name="Schmutz J."/>
            <person name="Toseland A."/>
            <person name="Valas R."/>
            <person name="Veluchamy A."/>
            <person name="Ward B.J."/>
            <person name="Allen A."/>
            <person name="Barry K."/>
            <person name="Falciatore A."/>
            <person name="Ferrante M."/>
            <person name="Fortunato A.E."/>
            <person name="Gloeckner G."/>
            <person name="Gruber A."/>
            <person name="Hipkin R."/>
            <person name="Janech M."/>
            <person name="Kroth P."/>
            <person name="Leese F."/>
            <person name="Lindquist E."/>
            <person name="Lyon B.R."/>
            <person name="Martin J."/>
            <person name="Mayer C."/>
            <person name="Parker M."/>
            <person name="Quesneville H."/>
            <person name="Raymond J."/>
            <person name="Uhlig C."/>
            <person name="Valentin K.U."/>
            <person name="Worden A.Z."/>
            <person name="Armbrust E.V."/>
            <person name="Bowler C."/>
            <person name="Green B."/>
            <person name="Moulton V."/>
            <person name="Van Oosterhout C."/>
            <person name="Grigoriev I."/>
        </authorList>
    </citation>
    <scope>NUCLEOTIDE SEQUENCE [LARGE SCALE GENOMIC DNA]</scope>
    <source>
        <strain evidence="5 6">CCMP1102</strain>
    </source>
</reference>
<dbReference type="InterPro" id="IPR012887">
    <property type="entry name" value="GDP_fucose_pyrophosphorylase"/>
</dbReference>
<dbReference type="SUPFAM" id="SSF55060">
    <property type="entry name" value="GHMP Kinase, C-terminal domain"/>
    <property type="match status" value="1"/>
</dbReference>
<dbReference type="AlphaFoldDB" id="A0A1E7FVD6"/>
<evidence type="ECO:0000256" key="1">
    <source>
        <dbReference type="ARBA" id="ARBA00022679"/>
    </source>
</evidence>
<dbReference type="GO" id="GO:0050201">
    <property type="term" value="F:fucokinase activity"/>
    <property type="evidence" value="ECO:0007669"/>
    <property type="project" value="TreeGrafter"/>
</dbReference>
<dbReference type="OrthoDB" id="271303at2759"/>
<evidence type="ECO:0000259" key="4">
    <source>
        <dbReference type="Pfam" id="PF07959"/>
    </source>
</evidence>
<accession>A0A1E7FVD6</accession>
<name>A0A1E7FVD6_9STRA</name>
<dbReference type="KEGG" id="fcy:FRACYDRAFT_232262"/>
<dbReference type="PANTHER" id="PTHR32463">
    <property type="entry name" value="L-FUCOSE KINASE"/>
    <property type="match status" value="1"/>
</dbReference>
<dbReference type="Gene3D" id="3.30.230.120">
    <property type="match status" value="1"/>
</dbReference>
<dbReference type="InterPro" id="IPR036554">
    <property type="entry name" value="GHMP_kinase_C_sf"/>
</dbReference>
<keyword evidence="1" id="KW-0808">Transferase</keyword>
<keyword evidence="6" id="KW-1185">Reference proteome</keyword>
<dbReference type="EMBL" id="KV784353">
    <property type="protein sequence ID" value="OEU22109.1"/>
    <property type="molecule type" value="Genomic_DNA"/>
</dbReference>
<dbReference type="InterPro" id="IPR020568">
    <property type="entry name" value="Ribosomal_Su5_D2-typ_SF"/>
</dbReference>
<organism evidence="5 6">
    <name type="scientific">Fragilariopsis cylindrus CCMP1102</name>
    <dbReference type="NCBI Taxonomy" id="635003"/>
    <lineage>
        <taxon>Eukaryota</taxon>
        <taxon>Sar</taxon>
        <taxon>Stramenopiles</taxon>
        <taxon>Ochrophyta</taxon>
        <taxon>Bacillariophyta</taxon>
        <taxon>Bacillariophyceae</taxon>
        <taxon>Bacillariophycidae</taxon>
        <taxon>Bacillariales</taxon>
        <taxon>Bacillariaceae</taxon>
        <taxon>Fragilariopsis</taxon>
    </lineage>
</organism>
<feature type="domain" description="GDP-fucose pyrophosphorylase" evidence="4">
    <location>
        <begin position="112"/>
        <end position="571"/>
    </location>
</feature>
<keyword evidence="3 5" id="KW-0418">Kinase</keyword>
<evidence type="ECO:0000313" key="5">
    <source>
        <dbReference type="EMBL" id="OEU22109.1"/>
    </source>
</evidence>
<dbReference type="SUPFAM" id="SSF54211">
    <property type="entry name" value="Ribosomal protein S5 domain 2-like"/>
    <property type="match status" value="1"/>
</dbReference>
<dbReference type="Pfam" id="PF07959">
    <property type="entry name" value="Fucose_pyrophosphorylase"/>
    <property type="match status" value="1"/>
</dbReference>
<gene>
    <name evidence="5" type="primary">FUK1</name>
    <name evidence="5" type="ORF">FRACYDRAFT_232262</name>
</gene>
<proteinExistence type="predicted"/>
<dbReference type="GO" id="GO:0042352">
    <property type="term" value="P:GDP-L-fucose salvage"/>
    <property type="evidence" value="ECO:0007669"/>
    <property type="project" value="TreeGrafter"/>
</dbReference>
<dbReference type="InterPro" id="IPR052203">
    <property type="entry name" value="GHMP_Kinase-Related"/>
</dbReference>
<protein>
    <submittedName>
        <fullName evidence="5">Putative fucokinase</fullName>
    </submittedName>
</protein>
<dbReference type="Proteomes" id="UP000095751">
    <property type="component" value="Unassembled WGS sequence"/>
</dbReference>
<sequence>MTTTNNKKNKRCFPFTHIIVTNPDERSAISAQGLLNNTLKRYIEKNYDMKKEIQIISTYDPFGARCGSFGGTLAALELIETTKNNNADSKDTYKYPNPTAWLINQLEDLYYRARIPKGSLLVTATDCLISLEQQNDVLDREFSKECTSETKETIDPFAVLGVCVPAPLNTAKNHGVYVMPEQCDDEENITYPIRIETPVGVLQKPSVDRLLANDTTEASFNILNRSGKQAWIDVGIVIFYPKAFQTIRKLSEGLLALCTRKGLEAAYHTSKSSISIETFAKKNALKIDLYTDILHNLPFAKKEKVSKGNTEENDDTSNRIIGMLNQDDRNAVLKRALSTMSLRVLVVRGGSFLHLGTTQELVEFITTTCSNDGNMLSTTTDKETTAIDTIMDEYVTQSLSTALKLDPRFKTFQAPLLEDTTTGMSTCRNVTLCSTFPADTKVKQLGSSTFVEYSDLESYESIVIGNHCMLSGWRNSIRGEHLHIPSVLSVQLLPLVSETKKDGMNSSDEQYVMMVLGTTDSIKTSIQNSKIYGVSFLDFINLTGVSFKDLGFQDILDEEDSIWTAKIHPVVRSSDDECPVSFSLSFGWIEKLRAGDSNIRTDDSLANWISADRVSLKDIHGISDAAKERERCQNIPCNVRWLLEIENHEESFAALCVLVDTLEDLAMEEIVHGNYDISGRALMLASASIADFSDAVVVDIQCGINSTEKASNPCMELIGKLKRSFSQLLTIEEKLLVMKEIFELRRSQMSDTTRDVMSCSSILELLALQCIEFVVTAGFRKHLDPIDPTKIIIKRKSTTIRDKLVLSIAPVRVDLAGGWSDTPPICYEYGGSASLVCLGMISEEQIMLSTDIQMLINQFCSSIDNVRMEIVTTSLLGMGTGMGTSSILGACIFQTIAVSVGIGKMDDEFLLHAVLMLEQLLSSGGGWQDQALGILPGVKTIRSTPRIPLEIQIEPIEVSNSNVSAFEDRLLFAYTGKTRLAKNILQQVLRRWSRRTREIVETVEKLVNRSSAVRDAFRNESWDKVGEHMYESYKLKCVMAGEHSGAEPEPVNLFISELMIRDRIKGAMLCGAGGGGFLLLLLSEGVRRDNINSTFEECIRPLSKDFENFSFHNCRIAQTGLTTSIMKDNAIDYKLSWQYSKRTEQD</sequence>
<dbReference type="PANTHER" id="PTHR32463:SF0">
    <property type="entry name" value="L-FUCOSE KINASE"/>
    <property type="match status" value="1"/>
</dbReference>
<dbReference type="InParanoid" id="A0A1E7FVD6"/>
<dbReference type="PRINTS" id="PR00960">
    <property type="entry name" value="LMBPPROTEIN"/>
</dbReference>
<evidence type="ECO:0000256" key="2">
    <source>
        <dbReference type="ARBA" id="ARBA00022741"/>
    </source>
</evidence>
<dbReference type="InterPro" id="IPR001174">
    <property type="entry name" value="HddA/FKP"/>
</dbReference>
<keyword evidence="2" id="KW-0547">Nucleotide-binding</keyword>